<dbReference type="RefSeq" id="WP_132038004.1">
    <property type="nucleotide sequence ID" value="NZ_CP037746.1"/>
</dbReference>
<keyword evidence="4" id="KW-1003">Cell membrane</keyword>
<evidence type="ECO:0000256" key="9">
    <source>
        <dbReference type="RuleBase" id="RU003942"/>
    </source>
</evidence>
<reference evidence="12 14" key="2">
    <citation type="submission" date="2019-08" db="EMBL/GenBank/DDBJ databases">
        <title>Rapid identification of Enteric Bacteria from Whole Genome Sequences (WGS) using Average Nucleotide Identity (ANI).</title>
        <authorList>
            <person name="Lane C."/>
        </authorList>
    </citation>
    <scope>NUCLEOTIDE SEQUENCE [LARGE SCALE GENOMIC DNA]</scope>
    <source>
        <strain evidence="12 14">2010D-8464</strain>
    </source>
</reference>
<dbReference type="PANTHER" id="PTHR30561:SF2">
    <property type="entry name" value="SPERMIDINE EXPORT PROTEIN MDTJ"/>
    <property type="match status" value="1"/>
</dbReference>
<evidence type="ECO:0000313" key="11">
    <source>
        <dbReference type="EMBL" id="QBL13281.1"/>
    </source>
</evidence>
<evidence type="ECO:0000256" key="1">
    <source>
        <dbReference type="ARBA" id="ARBA00004429"/>
    </source>
</evidence>
<dbReference type="GeneID" id="66287770"/>
<dbReference type="GO" id="GO:0015220">
    <property type="term" value="F:choline transmembrane transporter activity"/>
    <property type="evidence" value="ECO:0007669"/>
    <property type="project" value="TreeGrafter"/>
</dbReference>
<dbReference type="GO" id="GO:0005886">
    <property type="term" value="C:plasma membrane"/>
    <property type="evidence" value="ECO:0007669"/>
    <property type="project" value="UniProtKB-SubCell"/>
</dbReference>
<feature type="transmembrane region" description="Helical" evidence="10">
    <location>
        <begin position="90"/>
        <end position="109"/>
    </location>
</feature>
<dbReference type="InterPro" id="IPR000390">
    <property type="entry name" value="Small_drug/metabolite_transptr"/>
</dbReference>
<protein>
    <recommendedName>
        <fullName evidence="3">Spermidine export protein MdtJ</fullName>
    </recommendedName>
</protein>
<dbReference type="AlphaFoldDB" id="A0AAE5YHA4"/>
<dbReference type="EMBL" id="VRMB01000009">
    <property type="protein sequence ID" value="TXK70317.1"/>
    <property type="molecule type" value="Genomic_DNA"/>
</dbReference>
<evidence type="ECO:0000256" key="2">
    <source>
        <dbReference type="ARBA" id="ARBA00011358"/>
    </source>
</evidence>
<dbReference type="GO" id="GO:1903711">
    <property type="term" value="P:spermidine transmembrane transport"/>
    <property type="evidence" value="ECO:0007669"/>
    <property type="project" value="TreeGrafter"/>
</dbReference>
<evidence type="ECO:0000256" key="3">
    <source>
        <dbReference type="ARBA" id="ARBA00021112"/>
    </source>
</evidence>
<dbReference type="PANTHER" id="PTHR30561">
    <property type="entry name" value="SMR FAMILY PROTON-DEPENDENT DRUG EFFLUX TRANSPORTER SUGE"/>
    <property type="match status" value="1"/>
</dbReference>
<dbReference type="InterPro" id="IPR045324">
    <property type="entry name" value="Small_multidrug_res"/>
</dbReference>
<feature type="transmembrane region" description="Helical" evidence="10">
    <location>
        <begin position="63"/>
        <end position="84"/>
    </location>
</feature>
<keyword evidence="5" id="KW-0997">Cell inner membrane</keyword>
<dbReference type="Proteomes" id="UP000293421">
    <property type="component" value="Chromosome"/>
</dbReference>
<name>A0AAE5YHA4_9BACT</name>
<feature type="transmembrane region" description="Helical" evidence="10">
    <location>
        <begin position="9"/>
        <end position="29"/>
    </location>
</feature>
<evidence type="ECO:0000313" key="14">
    <source>
        <dbReference type="Proteomes" id="UP000321325"/>
    </source>
</evidence>
<dbReference type="GO" id="GO:0015199">
    <property type="term" value="F:amino-acid betaine transmembrane transporter activity"/>
    <property type="evidence" value="ECO:0007669"/>
    <property type="project" value="TreeGrafter"/>
</dbReference>
<dbReference type="GO" id="GO:0015297">
    <property type="term" value="F:antiporter activity"/>
    <property type="evidence" value="ECO:0007669"/>
    <property type="project" value="TreeGrafter"/>
</dbReference>
<evidence type="ECO:0000313" key="13">
    <source>
        <dbReference type="Proteomes" id="UP000293421"/>
    </source>
</evidence>
<dbReference type="SUPFAM" id="SSF103481">
    <property type="entry name" value="Multidrug resistance efflux transporter EmrE"/>
    <property type="match status" value="1"/>
</dbReference>
<evidence type="ECO:0000256" key="8">
    <source>
        <dbReference type="ARBA" id="ARBA00023136"/>
    </source>
</evidence>
<dbReference type="Pfam" id="PF00893">
    <property type="entry name" value="Multi_Drug_Res"/>
    <property type="match status" value="1"/>
</dbReference>
<evidence type="ECO:0000256" key="4">
    <source>
        <dbReference type="ARBA" id="ARBA00022475"/>
    </source>
</evidence>
<sequence length="114" mass="12882">MMSAKKEVLVAWFFLIGAIVFEVIGTSFLKMENKLFGYFFMALFIAFSYFLMGLAIKKIQIGIAYAVWELLGMILILLVSFVLFEESLTNLQILGIILSIIGIVMINLGEVKEE</sequence>
<comment type="subcellular location">
    <subcellularLocation>
        <location evidence="1">Cell inner membrane</location>
        <topology evidence="1">Multi-pass membrane protein</topology>
    </subcellularLocation>
    <subcellularLocation>
        <location evidence="9">Cell membrane</location>
        <topology evidence="9">Multi-pass membrane protein</topology>
    </subcellularLocation>
</comment>
<evidence type="ECO:0000313" key="12">
    <source>
        <dbReference type="EMBL" id="TXK70317.1"/>
    </source>
</evidence>
<evidence type="ECO:0000256" key="10">
    <source>
        <dbReference type="SAM" id="Phobius"/>
    </source>
</evidence>
<feature type="transmembrane region" description="Helical" evidence="10">
    <location>
        <begin position="35"/>
        <end position="56"/>
    </location>
</feature>
<evidence type="ECO:0000256" key="6">
    <source>
        <dbReference type="ARBA" id="ARBA00022692"/>
    </source>
</evidence>
<dbReference type="Gene3D" id="1.10.3730.20">
    <property type="match status" value="1"/>
</dbReference>
<comment type="similarity">
    <text evidence="9">Belongs to the drug/metabolite transporter (DMT) superfamily. Small multidrug resistance (SMR) (TC 2.A.7.1) family.</text>
</comment>
<keyword evidence="8 10" id="KW-0472">Membrane</keyword>
<dbReference type="EMBL" id="CP037746">
    <property type="protein sequence ID" value="QBL13281.1"/>
    <property type="molecule type" value="Genomic_DNA"/>
</dbReference>
<accession>A0AAE5YHA4</accession>
<evidence type="ECO:0000256" key="7">
    <source>
        <dbReference type="ARBA" id="ARBA00022989"/>
    </source>
</evidence>
<dbReference type="GO" id="GO:0031460">
    <property type="term" value="P:glycine betaine transport"/>
    <property type="evidence" value="ECO:0007669"/>
    <property type="project" value="TreeGrafter"/>
</dbReference>
<reference evidence="11 13" key="1">
    <citation type="submission" date="2019-02" db="EMBL/GenBank/DDBJ databases">
        <title>Use of ANI for Rapid Identification of Enteric Bacteria.</title>
        <authorList>
            <person name="Pruckler J."/>
            <person name="Lane C."/>
            <person name="Aubert R."/>
        </authorList>
    </citation>
    <scope>NUCLEOTIDE SEQUENCE [LARGE SCALE GENOMIC DNA]</scope>
    <source>
        <strain evidence="11 13">2014D-0083</strain>
    </source>
</reference>
<dbReference type="InterPro" id="IPR037185">
    <property type="entry name" value="EmrE-like"/>
</dbReference>
<comment type="subunit">
    <text evidence="2">Forms a complex with MdtI.</text>
</comment>
<organism evidence="11 13">
    <name type="scientific">Campylobacter volucris</name>
    <dbReference type="NCBI Taxonomy" id="1031542"/>
    <lineage>
        <taxon>Bacteria</taxon>
        <taxon>Pseudomonadati</taxon>
        <taxon>Campylobacterota</taxon>
        <taxon>Epsilonproteobacteria</taxon>
        <taxon>Campylobacterales</taxon>
        <taxon>Campylobacteraceae</taxon>
        <taxon>Campylobacter</taxon>
    </lineage>
</organism>
<dbReference type="Proteomes" id="UP000321325">
    <property type="component" value="Unassembled WGS sequence"/>
</dbReference>
<keyword evidence="7 10" id="KW-1133">Transmembrane helix</keyword>
<proteinExistence type="inferred from homology"/>
<gene>
    <name evidence="11" type="ORF">A9460_02645</name>
    <name evidence="12" type="ORF">FVD15_02330</name>
</gene>
<evidence type="ECO:0000256" key="5">
    <source>
        <dbReference type="ARBA" id="ARBA00022519"/>
    </source>
</evidence>
<keyword evidence="14" id="KW-1185">Reference proteome</keyword>
<keyword evidence="6 9" id="KW-0812">Transmembrane</keyword>